<feature type="transmembrane region" description="Helical" evidence="8">
    <location>
        <begin position="136"/>
        <end position="157"/>
    </location>
</feature>
<dbReference type="RefSeq" id="WP_309262204.1">
    <property type="nucleotide sequence ID" value="NZ_JARUHG010000002.1"/>
</dbReference>
<dbReference type="Pfam" id="PF03006">
    <property type="entry name" value="HlyIII"/>
    <property type="match status" value="1"/>
</dbReference>
<comment type="similarity">
    <text evidence="2">Belongs to the UPF0073 (Hly-III) family.</text>
</comment>
<keyword evidence="10" id="KW-1185">Reference proteome</keyword>
<gene>
    <name evidence="9" type="ORF">P8609_08660</name>
</gene>
<dbReference type="EMBL" id="JARUHG010000002">
    <property type="protein sequence ID" value="MDR0183042.1"/>
    <property type="molecule type" value="Genomic_DNA"/>
</dbReference>
<sequence>MPPARTVHDGHKPIAPSTRSPARERRPSGEATPPPAHSIREEFFNALTHGLGATAALAGGAVLITLAALFGDGWQLGSAIVFGICLLALYLASTLYHAIQHPVAKARLKVVDHCAIYLLIAGTYTPFTLIGLRGPWGWGLFAAIWTLAVAGVIFKLFFTGRFKLLSTGIYIAMGWLVIVAIEPLLGALDAWTTGWLFAGGLFYTLGTVFYHRPSLPYSHAIWHLFVVAGSVCHYVAVMAQVVTPGSLLPS</sequence>
<evidence type="ECO:0000256" key="1">
    <source>
        <dbReference type="ARBA" id="ARBA00004651"/>
    </source>
</evidence>
<feature type="transmembrane region" description="Helical" evidence="8">
    <location>
        <begin position="194"/>
        <end position="210"/>
    </location>
</feature>
<comment type="caution">
    <text evidence="9">The sequence shown here is derived from an EMBL/GenBank/DDBJ whole genome shotgun (WGS) entry which is preliminary data.</text>
</comment>
<feature type="transmembrane region" description="Helical" evidence="8">
    <location>
        <begin position="50"/>
        <end position="70"/>
    </location>
</feature>
<accession>A0ABU1CCY4</accession>
<dbReference type="InterPro" id="IPR004254">
    <property type="entry name" value="AdipoR/HlyIII-related"/>
</dbReference>
<evidence type="ECO:0000256" key="6">
    <source>
        <dbReference type="ARBA" id="ARBA00023136"/>
    </source>
</evidence>
<evidence type="ECO:0000313" key="9">
    <source>
        <dbReference type="EMBL" id="MDR0183042.1"/>
    </source>
</evidence>
<evidence type="ECO:0000256" key="4">
    <source>
        <dbReference type="ARBA" id="ARBA00022692"/>
    </source>
</evidence>
<protein>
    <submittedName>
        <fullName evidence="9">Hemolysin III family protein</fullName>
    </submittedName>
</protein>
<feature type="transmembrane region" description="Helical" evidence="8">
    <location>
        <begin position="222"/>
        <end position="242"/>
    </location>
</feature>
<keyword evidence="4 8" id="KW-0812">Transmembrane</keyword>
<dbReference type="PANTHER" id="PTHR20855">
    <property type="entry name" value="ADIPOR/PROGESTIN RECEPTOR-RELATED"/>
    <property type="match status" value="1"/>
</dbReference>
<dbReference type="PANTHER" id="PTHR20855:SF3">
    <property type="entry name" value="LD03007P"/>
    <property type="match status" value="1"/>
</dbReference>
<keyword evidence="5 8" id="KW-1133">Transmembrane helix</keyword>
<organism evidence="9 10">
    <name type="scientific">Lysobacter arvi</name>
    <dbReference type="NCBI Taxonomy" id="3038776"/>
    <lineage>
        <taxon>Bacteria</taxon>
        <taxon>Pseudomonadati</taxon>
        <taxon>Pseudomonadota</taxon>
        <taxon>Gammaproteobacteria</taxon>
        <taxon>Lysobacterales</taxon>
        <taxon>Lysobacteraceae</taxon>
        <taxon>Lysobacter</taxon>
    </lineage>
</organism>
<keyword evidence="3" id="KW-1003">Cell membrane</keyword>
<feature type="transmembrane region" description="Helical" evidence="8">
    <location>
        <begin position="110"/>
        <end position="130"/>
    </location>
</feature>
<feature type="transmembrane region" description="Helical" evidence="8">
    <location>
        <begin position="76"/>
        <end position="98"/>
    </location>
</feature>
<evidence type="ECO:0000313" key="10">
    <source>
        <dbReference type="Proteomes" id="UP001233535"/>
    </source>
</evidence>
<keyword evidence="6 8" id="KW-0472">Membrane</keyword>
<evidence type="ECO:0000256" key="8">
    <source>
        <dbReference type="SAM" id="Phobius"/>
    </source>
</evidence>
<feature type="region of interest" description="Disordered" evidence="7">
    <location>
        <begin position="1"/>
        <end position="36"/>
    </location>
</feature>
<reference evidence="9 10" key="1">
    <citation type="submission" date="2023-04" db="EMBL/GenBank/DDBJ databases">
        <title>Lysobacter sp. strain UC isolated from soil sample.</title>
        <authorList>
            <person name="Choksket S."/>
            <person name="Harshvardhan F."/>
            <person name="Rana R."/>
            <person name="Patil P.B."/>
            <person name="Korpole S."/>
        </authorList>
    </citation>
    <scope>NUCLEOTIDE SEQUENCE [LARGE SCALE GENOMIC DNA]</scope>
    <source>
        <strain evidence="9 10">UC</strain>
    </source>
</reference>
<feature type="compositionally biased region" description="Basic and acidic residues" evidence="7">
    <location>
        <begin position="1"/>
        <end position="12"/>
    </location>
</feature>
<proteinExistence type="inferred from homology"/>
<name>A0ABU1CCY4_9GAMM</name>
<comment type="subcellular location">
    <subcellularLocation>
        <location evidence="1">Cell membrane</location>
        <topology evidence="1">Multi-pass membrane protein</topology>
    </subcellularLocation>
</comment>
<feature type="transmembrane region" description="Helical" evidence="8">
    <location>
        <begin position="169"/>
        <end position="188"/>
    </location>
</feature>
<evidence type="ECO:0000256" key="3">
    <source>
        <dbReference type="ARBA" id="ARBA00022475"/>
    </source>
</evidence>
<evidence type="ECO:0000256" key="2">
    <source>
        <dbReference type="ARBA" id="ARBA00008488"/>
    </source>
</evidence>
<evidence type="ECO:0000256" key="5">
    <source>
        <dbReference type="ARBA" id="ARBA00022989"/>
    </source>
</evidence>
<dbReference type="NCBIfam" id="TIGR01065">
    <property type="entry name" value="hlyIII"/>
    <property type="match status" value="1"/>
</dbReference>
<evidence type="ECO:0000256" key="7">
    <source>
        <dbReference type="SAM" id="MobiDB-lite"/>
    </source>
</evidence>
<dbReference type="Proteomes" id="UP001233535">
    <property type="component" value="Unassembled WGS sequence"/>
</dbReference>
<dbReference type="InterPro" id="IPR005744">
    <property type="entry name" value="Hy-lIII"/>
</dbReference>